<feature type="transmembrane region" description="Helical" evidence="1">
    <location>
        <begin position="67"/>
        <end position="87"/>
    </location>
</feature>
<feature type="transmembrane region" description="Helical" evidence="1">
    <location>
        <begin position="6"/>
        <end position="27"/>
    </location>
</feature>
<accession>A0A3P1AZ29</accession>
<gene>
    <name evidence="2" type="ORF">EG242_10845</name>
</gene>
<reference evidence="2 3" key="1">
    <citation type="submission" date="2018-11" db="EMBL/GenBank/DDBJ databases">
        <title>Flavobacterium sp. nov., YIM 102796 draft genome.</title>
        <authorList>
            <person name="Li G."/>
            <person name="Jiang Y."/>
        </authorList>
    </citation>
    <scope>NUCLEOTIDE SEQUENCE [LARGE SCALE GENOMIC DNA]</scope>
    <source>
        <strain evidence="2 3">YIM 102796</strain>
    </source>
</reference>
<dbReference type="RefSeq" id="WP_124899898.1">
    <property type="nucleotide sequence ID" value="NZ_RQTJ01000025.1"/>
</dbReference>
<name>A0A3P1AZ29_9FLAO</name>
<dbReference type="EMBL" id="RQTJ01000025">
    <property type="protein sequence ID" value="RRA93213.1"/>
    <property type="molecule type" value="Genomic_DNA"/>
</dbReference>
<organism evidence="2 3">
    <name type="scientific">Paenimyroides viscosum</name>
    <dbReference type="NCBI Taxonomy" id="2488729"/>
    <lineage>
        <taxon>Bacteria</taxon>
        <taxon>Pseudomonadati</taxon>
        <taxon>Bacteroidota</taxon>
        <taxon>Flavobacteriia</taxon>
        <taxon>Flavobacteriales</taxon>
        <taxon>Flavobacteriaceae</taxon>
        <taxon>Paenimyroides</taxon>
    </lineage>
</organism>
<dbReference type="AlphaFoldDB" id="A0A3P1AZ29"/>
<evidence type="ECO:0000313" key="2">
    <source>
        <dbReference type="EMBL" id="RRA93213.1"/>
    </source>
</evidence>
<evidence type="ECO:0000256" key="1">
    <source>
        <dbReference type="SAM" id="Phobius"/>
    </source>
</evidence>
<sequence length="227" mass="26726">MILIKKYFIVWWIPIITYLIPILIFILGNILKKDELIDLSLIIFFINVLGNIISAIVQIVIKKWYFIFPQLIVTIFLFVITSVIFTLSPPDYYGANKTIPKNIIIEIPIETEINEDDLIVNDFKIAAYSQPGIYTYYTNYQLNAKGSFFIRVFEITSNDKLSEKEILYRSKIIVNDLEVKMYSGEFVIYEGSWGDKYGARIELWYQPENGMEYKITEKKYVVEGWMR</sequence>
<protein>
    <submittedName>
        <fullName evidence="2">Uncharacterized protein</fullName>
    </submittedName>
</protein>
<keyword evidence="1" id="KW-0472">Membrane</keyword>
<dbReference type="Proteomes" id="UP000268372">
    <property type="component" value="Unassembled WGS sequence"/>
</dbReference>
<keyword evidence="1" id="KW-0812">Transmembrane</keyword>
<keyword evidence="1" id="KW-1133">Transmembrane helix</keyword>
<evidence type="ECO:0000313" key="3">
    <source>
        <dbReference type="Proteomes" id="UP000268372"/>
    </source>
</evidence>
<dbReference type="OrthoDB" id="1250632at2"/>
<feature type="transmembrane region" description="Helical" evidence="1">
    <location>
        <begin position="39"/>
        <end position="61"/>
    </location>
</feature>
<comment type="caution">
    <text evidence="2">The sequence shown here is derived from an EMBL/GenBank/DDBJ whole genome shotgun (WGS) entry which is preliminary data.</text>
</comment>
<proteinExistence type="predicted"/>
<keyword evidence="3" id="KW-1185">Reference proteome</keyword>